<dbReference type="Gene3D" id="2.20.28.10">
    <property type="match status" value="1"/>
</dbReference>
<evidence type="ECO:0000256" key="10">
    <source>
        <dbReference type="RuleBase" id="RU004070"/>
    </source>
</evidence>
<dbReference type="PRINTS" id="PR01657">
    <property type="entry name" value="MCMFAMILY"/>
</dbReference>
<dbReference type="PANTHER" id="PTHR11630">
    <property type="entry name" value="DNA REPLICATION LICENSING FACTOR MCM FAMILY MEMBER"/>
    <property type="match status" value="1"/>
</dbReference>
<dbReference type="SMART" id="SM00350">
    <property type="entry name" value="MCM"/>
    <property type="match status" value="1"/>
</dbReference>
<evidence type="ECO:0000256" key="2">
    <source>
        <dbReference type="ARBA" id="ARBA00022705"/>
    </source>
</evidence>
<dbReference type="InterPro" id="IPR031327">
    <property type="entry name" value="MCM"/>
</dbReference>
<gene>
    <name evidence="11" type="primary">MCM7</name>
    <name evidence="13" type="ORF">Fcan01_21879</name>
</gene>
<dbReference type="InterPro" id="IPR041562">
    <property type="entry name" value="MCM_lid"/>
</dbReference>
<reference evidence="13 14" key="1">
    <citation type="submission" date="2015-12" db="EMBL/GenBank/DDBJ databases">
        <title>The genome of Folsomia candida.</title>
        <authorList>
            <person name="Faddeeva A."/>
            <person name="Derks M.F."/>
            <person name="Anvar Y."/>
            <person name="Smit S."/>
            <person name="Van Straalen N."/>
            <person name="Roelofs D."/>
        </authorList>
    </citation>
    <scope>NUCLEOTIDE SEQUENCE [LARGE SCALE GENOMIC DNA]</scope>
    <source>
        <strain evidence="13 14">VU population</strain>
        <tissue evidence="13">Whole body</tissue>
    </source>
</reference>
<dbReference type="SUPFAM" id="SSF52540">
    <property type="entry name" value="P-loop containing nucleoside triphosphate hydrolases"/>
    <property type="match status" value="1"/>
</dbReference>
<dbReference type="SUPFAM" id="SSF50249">
    <property type="entry name" value="Nucleic acid-binding proteins"/>
    <property type="match status" value="1"/>
</dbReference>
<evidence type="ECO:0000256" key="1">
    <source>
        <dbReference type="ARBA" id="ARBA00004123"/>
    </source>
</evidence>
<evidence type="ECO:0000256" key="3">
    <source>
        <dbReference type="ARBA" id="ARBA00022741"/>
    </source>
</evidence>
<evidence type="ECO:0000256" key="11">
    <source>
        <dbReference type="RuleBase" id="RU365012"/>
    </source>
</evidence>
<dbReference type="PANTHER" id="PTHR11630:SF26">
    <property type="entry name" value="DNA REPLICATION LICENSING FACTOR MCM7"/>
    <property type="match status" value="1"/>
</dbReference>
<dbReference type="GO" id="GO:0005524">
    <property type="term" value="F:ATP binding"/>
    <property type="evidence" value="ECO:0007669"/>
    <property type="project" value="UniProtKB-KW"/>
</dbReference>
<dbReference type="GO" id="GO:0005634">
    <property type="term" value="C:nucleus"/>
    <property type="evidence" value="ECO:0007669"/>
    <property type="project" value="UniProtKB-SubCell"/>
</dbReference>
<dbReference type="AlphaFoldDB" id="A0A226DGU8"/>
<dbReference type="GO" id="GO:0003697">
    <property type="term" value="F:single-stranded DNA binding"/>
    <property type="evidence" value="ECO:0007669"/>
    <property type="project" value="TreeGrafter"/>
</dbReference>
<dbReference type="InterPro" id="IPR027925">
    <property type="entry name" value="MCM_N"/>
</dbReference>
<protein>
    <recommendedName>
        <fullName evidence="11">DNA replication licensing factor MCM7</fullName>
        <ecNumber evidence="11">3.6.4.12</ecNumber>
    </recommendedName>
</protein>
<comment type="caution">
    <text evidence="13">The sequence shown here is derived from an EMBL/GenBank/DDBJ whole genome shotgun (WGS) entry which is preliminary data.</text>
</comment>
<dbReference type="FunFam" id="2.20.28.10:FF:000004">
    <property type="entry name" value="DNA replication licensing factor MCM7"/>
    <property type="match status" value="1"/>
</dbReference>
<accession>A0A226DGU8</accession>
<dbReference type="InterPro" id="IPR027417">
    <property type="entry name" value="P-loop_NTPase"/>
</dbReference>
<keyword evidence="9 11" id="KW-0131">Cell cycle</keyword>
<organism evidence="13 14">
    <name type="scientific">Folsomia candida</name>
    <name type="common">Springtail</name>
    <dbReference type="NCBI Taxonomy" id="158441"/>
    <lineage>
        <taxon>Eukaryota</taxon>
        <taxon>Metazoa</taxon>
        <taxon>Ecdysozoa</taxon>
        <taxon>Arthropoda</taxon>
        <taxon>Hexapoda</taxon>
        <taxon>Collembola</taxon>
        <taxon>Entomobryomorpha</taxon>
        <taxon>Isotomoidea</taxon>
        <taxon>Isotomidae</taxon>
        <taxon>Proisotominae</taxon>
        <taxon>Folsomia</taxon>
    </lineage>
</organism>
<dbReference type="PROSITE" id="PS50051">
    <property type="entry name" value="MCM_2"/>
    <property type="match status" value="1"/>
</dbReference>
<dbReference type="GO" id="GO:0017116">
    <property type="term" value="F:single-stranded DNA helicase activity"/>
    <property type="evidence" value="ECO:0007669"/>
    <property type="project" value="TreeGrafter"/>
</dbReference>
<dbReference type="GO" id="GO:0016887">
    <property type="term" value="F:ATP hydrolysis activity"/>
    <property type="evidence" value="ECO:0007669"/>
    <property type="project" value="RHEA"/>
</dbReference>
<dbReference type="PRINTS" id="PR01663">
    <property type="entry name" value="MCMPROTEIN7"/>
</dbReference>
<dbReference type="CDD" id="cd17758">
    <property type="entry name" value="MCM7"/>
    <property type="match status" value="1"/>
</dbReference>
<dbReference type="InterPro" id="IPR008050">
    <property type="entry name" value="MCM7"/>
</dbReference>
<evidence type="ECO:0000256" key="6">
    <source>
        <dbReference type="ARBA" id="ARBA00022840"/>
    </source>
</evidence>
<dbReference type="Pfam" id="PF17207">
    <property type="entry name" value="MCM_OB"/>
    <property type="match status" value="1"/>
</dbReference>
<dbReference type="InterPro" id="IPR018525">
    <property type="entry name" value="MCM_CS"/>
</dbReference>
<name>A0A226DGU8_FOLCA</name>
<dbReference type="STRING" id="158441.A0A226DGU8"/>
<dbReference type="GO" id="GO:0042555">
    <property type="term" value="C:MCM complex"/>
    <property type="evidence" value="ECO:0007669"/>
    <property type="project" value="InterPro"/>
</dbReference>
<dbReference type="GO" id="GO:0006270">
    <property type="term" value="P:DNA replication initiation"/>
    <property type="evidence" value="ECO:0007669"/>
    <property type="project" value="InterPro"/>
</dbReference>
<evidence type="ECO:0000259" key="12">
    <source>
        <dbReference type="PROSITE" id="PS50051"/>
    </source>
</evidence>
<keyword evidence="6 10" id="KW-0067">ATP-binding</keyword>
<comment type="subcellular location">
    <subcellularLocation>
        <location evidence="1 11">Nucleus</location>
    </subcellularLocation>
</comment>
<keyword evidence="7 10" id="KW-0238">DNA-binding</keyword>
<dbReference type="InterPro" id="IPR003593">
    <property type="entry name" value="AAA+_ATPase"/>
</dbReference>
<feature type="domain" description="MCM C-terminal AAA(+) ATPase" evidence="12">
    <location>
        <begin position="347"/>
        <end position="552"/>
    </location>
</feature>
<dbReference type="InterPro" id="IPR001208">
    <property type="entry name" value="MCM_dom"/>
</dbReference>
<comment type="catalytic activity">
    <reaction evidence="11">
        <text>ATP + H2O = ADP + phosphate + H(+)</text>
        <dbReference type="Rhea" id="RHEA:13065"/>
        <dbReference type="ChEBI" id="CHEBI:15377"/>
        <dbReference type="ChEBI" id="CHEBI:15378"/>
        <dbReference type="ChEBI" id="CHEBI:30616"/>
        <dbReference type="ChEBI" id="CHEBI:43474"/>
        <dbReference type="ChEBI" id="CHEBI:456216"/>
        <dbReference type="EC" id="3.6.4.12"/>
    </reaction>
</comment>
<evidence type="ECO:0000256" key="5">
    <source>
        <dbReference type="ARBA" id="ARBA00022806"/>
    </source>
</evidence>
<dbReference type="Pfam" id="PF24901">
    <property type="entry name" value="WHD_MCM7"/>
    <property type="match status" value="1"/>
</dbReference>
<comment type="similarity">
    <text evidence="10">Belongs to the MCM family.</text>
</comment>
<dbReference type="GO" id="GO:0006271">
    <property type="term" value="P:DNA strand elongation involved in DNA replication"/>
    <property type="evidence" value="ECO:0007669"/>
    <property type="project" value="TreeGrafter"/>
</dbReference>
<dbReference type="OMA" id="AQHVTYV"/>
<keyword evidence="3 10" id="KW-0547">Nucleotide-binding</keyword>
<evidence type="ECO:0000256" key="4">
    <source>
        <dbReference type="ARBA" id="ARBA00022801"/>
    </source>
</evidence>
<dbReference type="InterPro" id="IPR012340">
    <property type="entry name" value="NA-bd_OB-fold"/>
</dbReference>
<dbReference type="SMART" id="SM00382">
    <property type="entry name" value="AAA"/>
    <property type="match status" value="1"/>
</dbReference>
<keyword evidence="2 11" id="KW-0235">DNA replication</keyword>
<dbReference type="Gene3D" id="3.40.50.300">
    <property type="entry name" value="P-loop containing nucleotide triphosphate hydrolases"/>
    <property type="match status" value="1"/>
</dbReference>
<sequence length="739" mass="82585">MAFSDYQQDKDSFREFLTNFYTDHPSGRGKEFKYAKRLTQLAHREAVDLILDLDDLETYNGGKDVEMLIENIEKNAKRYVTILSDAVSELLPESRTREATHKDALDVFIDHRITSAQIYEDQMHGQDLQDAANRPKIEDQFPKELLRRFEVYFKPRSGTKPLVLRSLRADQIGKLVTIHGVVIRASEVRPLLTVATYSCDSCSAETFQPINSPSFTPIVSCNSDFCKSNRTGGRLQLQTRGSKFVRFQELKIQEQSADVPAGHVPRTVTIHCKGENTRKVTAGDHISITGVFLPLAKSTAFAQISQGLMTETFLETHRLIPISKWNDGDVIEDLTEDELFEHRQANFYEKLAGSIAPEVYGHEDVKKSLLLQLVGGVERSVGGLKIRGTVNICLMGDPGVAKSQLLSYIDRLAPRSQLTSGRGSTGVGLTASIMKDPVTGLMTLEAGALMLADQGICCIDEFDKMQDSDRTALHEVMEQQTISIAKAGILTTLHARTSVLAAANPAYGRYNPNRSIQDNIALPAALLSRFDILWLLQDKADKTEDLRLAKHITFVHQHLHEPPATFKPLDMALMRRYIVACRKHNPTVPPSLSEKLVGAYVELRNEARNATDTTFTSPRSLLAILRLSTALARLRMSDIVIDDDVNEAIRLVEKSRDSINPGKNPHPNRSVAASDKVANIVRRIKGAMKTGDMTVSIKEIRERCTQEGLSADQVDRCLEEYESMNVWSINHNRTKVTFV</sequence>
<dbReference type="EMBL" id="LNIX01000022">
    <property type="protein sequence ID" value="OXA43416.1"/>
    <property type="molecule type" value="Genomic_DNA"/>
</dbReference>
<keyword evidence="4 11" id="KW-0378">Hydrolase</keyword>
<dbReference type="Pfam" id="PF17855">
    <property type="entry name" value="MCM_lid"/>
    <property type="match status" value="1"/>
</dbReference>
<dbReference type="Pfam" id="PF14551">
    <property type="entry name" value="MCM_N"/>
    <property type="match status" value="1"/>
</dbReference>
<dbReference type="PROSITE" id="PS00847">
    <property type="entry name" value="MCM_1"/>
    <property type="match status" value="1"/>
</dbReference>
<dbReference type="OrthoDB" id="3207464at2759"/>
<dbReference type="GO" id="GO:0000727">
    <property type="term" value="P:double-strand break repair via break-induced replication"/>
    <property type="evidence" value="ECO:0007669"/>
    <property type="project" value="TreeGrafter"/>
</dbReference>
<keyword evidence="8 11" id="KW-0539">Nucleus</keyword>
<proteinExistence type="inferred from homology"/>
<dbReference type="FunFam" id="3.40.50.300:FF:000826">
    <property type="entry name" value="Replicative DNA helicase Mcm"/>
    <property type="match status" value="1"/>
</dbReference>
<dbReference type="Gene3D" id="3.30.1640.10">
    <property type="entry name" value="mini-chromosome maintenance (MCM) complex, chain A, domain 1"/>
    <property type="match status" value="1"/>
</dbReference>
<dbReference type="Pfam" id="PF00493">
    <property type="entry name" value="MCM"/>
    <property type="match status" value="1"/>
</dbReference>
<keyword evidence="14" id="KW-1185">Reference proteome</keyword>
<evidence type="ECO:0000256" key="9">
    <source>
        <dbReference type="ARBA" id="ARBA00023306"/>
    </source>
</evidence>
<evidence type="ECO:0000256" key="8">
    <source>
        <dbReference type="ARBA" id="ARBA00023242"/>
    </source>
</evidence>
<dbReference type="InterPro" id="IPR033762">
    <property type="entry name" value="MCM_OB"/>
</dbReference>
<comment type="function">
    <text evidence="11">Acts as component of the MCM2-7 complex (MCM complex) which is the replicative helicase essential for 'once per cell cycle' DNA replication initiation and elongation in eukaryotic cells. The active ATPase sites in the MCM2-7 ring are formed through the interaction surfaces of two neighboring subunits such that a critical structure of a conserved arginine finger motif is provided in trans relative to the ATP-binding site of the Walker A box of the adjacent subunit. The six ATPase active sites, however, are likely to contribute differentially to the complex helicase activity.</text>
</comment>
<dbReference type="EC" id="3.6.4.12" evidence="11"/>
<evidence type="ECO:0000313" key="14">
    <source>
        <dbReference type="Proteomes" id="UP000198287"/>
    </source>
</evidence>
<keyword evidence="5 11" id="KW-0347">Helicase</keyword>
<evidence type="ECO:0000256" key="7">
    <source>
        <dbReference type="ARBA" id="ARBA00023125"/>
    </source>
</evidence>
<dbReference type="Gene3D" id="2.40.50.140">
    <property type="entry name" value="Nucleic acid-binding proteins"/>
    <property type="match status" value="1"/>
</dbReference>
<evidence type="ECO:0000313" key="13">
    <source>
        <dbReference type="EMBL" id="OXA43416.1"/>
    </source>
</evidence>
<dbReference type="Proteomes" id="UP000198287">
    <property type="component" value="Unassembled WGS sequence"/>
</dbReference>